<proteinExistence type="predicted"/>
<keyword evidence="2" id="KW-0614">Plasmid</keyword>
<evidence type="ECO:0000256" key="1">
    <source>
        <dbReference type="SAM" id="Phobius"/>
    </source>
</evidence>
<gene>
    <name evidence="2" type="ORF">ABOD76_04925</name>
</gene>
<reference evidence="2" key="1">
    <citation type="submission" date="2024-06" db="EMBL/GenBank/DDBJ databases">
        <title>Draft Genome Sequence of Deinococcus sonorensis Type Strain KR-87, a Biofilm Producing Representative of the Genus Deinococcus.</title>
        <authorList>
            <person name="Boren L.S."/>
            <person name="Grosso R.A."/>
            <person name="Hugenberg-Cox A.N."/>
            <person name="Hill J.T.E."/>
            <person name="Albert C.M."/>
            <person name="Tuohy J.M."/>
        </authorList>
    </citation>
    <scope>NUCLEOTIDE SEQUENCE</scope>
    <source>
        <strain evidence="2">KR-87</strain>
        <plasmid evidence="2">pDson03</plasmid>
    </source>
</reference>
<geneLocation type="plasmid" evidence="2">
    <name>pDson03</name>
</geneLocation>
<dbReference type="KEGG" id="dsc:ABOD76_04925"/>
<dbReference type="EMBL" id="CP158298">
    <property type="protein sequence ID" value="XBV84032.1"/>
    <property type="molecule type" value="Genomic_DNA"/>
</dbReference>
<name>A0AAU7U674_9DEIO</name>
<keyword evidence="1" id="KW-0472">Membrane</keyword>
<feature type="transmembrane region" description="Helical" evidence="1">
    <location>
        <begin position="81"/>
        <end position="100"/>
    </location>
</feature>
<protein>
    <submittedName>
        <fullName evidence="2">Uncharacterized protein</fullName>
    </submittedName>
</protein>
<sequence>MTLVRRVGVMMPNLERVWWGRLLTLTGAADLRSIMVVLRSLLTTQAVVLQWDRVWSAVVPVGAVLLAAGALTLAQQASLGFTGYGLTLLVLLMLGTRNTWGDILGPAEFRGQGMDDTTGDDTAPMP</sequence>
<dbReference type="AlphaFoldDB" id="A0AAU7U674"/>
<keyword evidence="1" id="KW-1133">Transmembrane helix</keyword>
<accession>A0AAU7U674</accession>
<organism evidence="2">
    <name type="scientific">Deinococcus sonorensis KR-87</name>
    <dbReference type="NCBI Taxonomy" id="694439"/>
    <lineage>
        <taxon>Bacteria</taxon>
        <taxon>Thermotogati</taxon>
        <taxon>Deinococcota</taxon>
        <taxon>Deinococci</taxon>
        <taxon>Deinococcales</taxon>
        <taxon>Deinococcaceae</taxon>
        <taxon>Deinococcus</taxon>
    </lineage>
</organism>
<feature type="transmembrane region" description="Helical" evidence="1">
    <location>
        <begin position="54"/>
        <end position="74"/>
    </location>
</feature>
<keyword evidence="1" id="KW-0812">Transmembrane</keyword>
<evidence type="ECO:0000313" key="2">
    <source>
        <dbReference type="EMBL" id="XBV84032.1"/>
    </source>
</evidence>
<dbReference type="RefSeq" id="WP_350241998.1">
    <property type="nucleotide sequence ID" value="NZ_CP158298.1"/>
</dbReference>